<dbReference type="PANTHER" id="PTHR33432:SF20">
    <property type="entry name" value="PROTEIN EMSY-LIKE 1"/>
    <property type="match status" value="1"/>
</dbReference>
<feature type="compositionally biased region" description="Acidic residues" evidence="3">
    <location>
        <begin position="1751"/>
        <end position="1768"/>
    </location>
</feature>
<dbReference type="EMBL" id="QGNW01001249">
    <property type="protein sequence ID" value="RVW48579.1"/>
    <property type="molecule type" value="Genomic_DNA"/>
</dbReference>
<organism evidence="5 6">
    <name type="scientific">Vitis vinifera</name>
    <name type="common">Grape</name>
    <dbReference type="NCBI Taxonomy" id="29760"/>
    <lineage>
        <taxon>Eukaryota</taxon>
        <taxon>Viridiplantae</taxon>
        <taxon>Streptophyta</taxon>
        <taxon>Embryophyta</taxon>
        <taxon>Tracheophyta</taxon>
        <taxon>Spermatophyta</taxon>
        <taxon>Magnoliopsida</taxon>
        <taxon>eudicotyledons</taxon>
        <taxon>Gunneridae</taxon>
        <taxon>Pentapetalae</taxon>
        <taxon>rosids</taxon>
        <taxon>Vitales</taxon>
        <taxon>Vitaceae</taxon>
        <taxon>Viteae</taxon>
        <taxon>Vitis</taxon>
    </lineage>
</organism>
<gene>
    <name evidence="5" type="primary">EML3_4</name>
    <name evidence="5" type="ORF">CK203_089951</name>
</gene>
<dbReference type="Gene3D" id="1.10.1240.40">
    <property type="entry name" value="ENT domain"/>
    <property type="match status" value="1"/>
</dbReference>
<evidence type="ECO:0000256" key="1">
    <source>
        <dbReference type="ARBA" id="ARBA00004123"/>
    </source>
</evidence>
<feature type="compositionally biased region" description="Basic and acidic residues" evidence="3">
    <location>
        <begin position="198"/>
        <end position="215"/>
    </location>
</feature>
<dbReference type="InterPro" id="IPR036142">
    <property type="entry name" value="ENT_dom-like_sf"/>
</dbReference>
<dbReference type="SMART" id="SM00743">
    <property type="entry name" value="Agenet"/>
    <property type="match status" value="1"/>
</dbReference>
<evidence type="ECO:0000259" key="4">
    <source>
        <dbReference type="PROSITE" id="PS51138"/>
    </source>
</evidence>
<dbReference type="InterPro" id="IPR005491">
    <property type="entry name" value="ENT_dom"/>
</dbReference>
<dbReference type="GO" id="GO:0005634">
    <property type="term" value="C:nucleus"/>
    <property type="evidence" value="ECO:0007669"/>
    <property type="project" value="UniProtKB-SubCell"/>
</dbReference>
<dbReference type="PROSITE" id="PS51138">
    <property type="entry name" value="ENT"/>
    <property type="match status" value="1"/>
</dbReference>
<dbReference type="SUPFAM" id="SSF158639">
    <property type="entry name" value="ENT-like"/>
    <property type="match status" value="1"/>
</dbReference>
<dbReference type="InterPro" id="IPR033485">
    <property type="entry name" value="EMSY-LIKE_plant"/>
</dbReference>
<name>A0A438ELG3_VITVI</name>
<sequence length="1799" mass="200808">MLMHLENGTDDDLPPSHQNRFSRGGRASGNGRSGVLGSAPFPRMHTDMEAQIHHIEQEAYSSVLRAFKAQSDAITWEKESLITELRKELRVSDEEHRELLSRVNADDIIRSIRCFNSAIREWRKGGGLQHGMAAQPVHESIPSPTVSASRKKQKTSQSIASLSLGAPSPALHPTMQPSSSALKHAPTPRSKSKKTKPGNKEKKREGTGRQEERGKCRGCFTSNPKFSSGNALFSKVQILNFFGKSSKFLASNHWYLRQIGVLEWFWMRKLLWLEKKEGTIRIRAFWVGHGSANRAERSKVYSPIMNIGETIPIASLMKSMQYPSAGLTGRPQLANRGSSGAFVGNEAAEGTTYDPLIGKKVWTRWPEDNHFYEAVITDYNPVEGRHALVYDINTTNETWEWVNLKEMTKGLSDIHCDFSLRSWYLRHEQEGNSRVAGFGGGRGQRSVGVSGLLLVWYKMGEFKAVMGGRSRFVVESKSFEILVEDSGGKLKGCIWERSSGIASWIRFGEASLRCLLEGVEACCREVDDQRWVIEWMEGNKKFRMERRLTKAGRFILSSVRDLEAKRCSIIFPEGKGQASGWNPLAVRLRGLGVVSSEGLKFTNVLEVPLKLKGVSKVQWKEKGVETMSFADVVKSTPKRVGESVWLEVGEKKVCGRLDQLRHCLVGRWGIISAPLLELEYVRSWTRQNWEVKGKMKIAVLGRGILMFDIELSHEAERVLARGKRSIKENCLILDRWNPEVGCSYKYSNAVEAWVRVVGLPLNFWSLEVFKRIGDGCGGFIAVDEDIKSLSELQWARILVKRVEWEVPNSAHIVLGSGCFSLQLWWESPPWFTQVVPVGSSSRKDGQRVGEEVDGSHRVACCGSQREKVEYLRMQLEVQDVALAGGKPPILSVEVSAEETDERGWVGGLADLVGGGRESSSNSMDVLGCGPEGLCSGPSEGVSGEGREPVLADAKGEGAFYGDEAPISLPRARVEQSPSKVRGVSGGASGEVDPLVGLSRKALLLMTSQMMDRGRLTDEALCEEASRYVDPCSFPLGGRELSSSTPPSDFGQVALNEGFFGGLASMVNKEEQTPLRIILADGSNGELVSKGEKSVVGEGAGGSLRGCFRIWRGKDVVRTIAAWREWSINYNGAMNLLPLSWGKTICVGRGSAPKIIEVMLQRPYGVRGLETKIQDMSQGVIHSLGVRRFLGWGAVNATGIAGGVVVFWDKRVLEVYGPTLKSYREPLWEELGAIRGLWSDPWCIGGDFNVIRFPSERSREGRLSGSMRRFLEVIDELALRDLPLQGGPYTWSGGLNGQSRPMSDHFPILLDGGVVRRGPIPFRFENMWLKEEGFKELLKGWWQGFNYNGSYSFVLSEKLKALKIKLKNWNKEVFGKVGVNLRMALDKVSFWDDQEWQRALNEQELEARKEAREDFKKWALMKEISWRQKSRETWLKEGDKNTGFFHKMTNSNSRRNCLKKIKDLLSDPGGWHPSMNNMEFDRIGSEEVTRLEEMFSVEKVFLTFSELNRDKAPGSDGFPIAFWQFCWDFVKDELMGFFKDFFERGKFVRMWSQVSGNGPWEGPQLCPYCVIMSVEVPYCHKDLSKMIPSACFLKGCGDRRGLCEVAIFNCKTFLRPFVMPETMIHGARDQMISPEDIRWEGDESGMSRRGSRPGPGRGMKKSMARGGAVTGAGRGRGTPKGQSKKVFPPSQNGLEKKDDSSLEIYNTDSLIKEVERVVTTANPDSVQILEVKKMLKEQEQALVDIIAKLDEASDGESEEAGERQEDEAGGEGRVAKGSNSEKMAGEEGRAASDEGHDVQL</sequence>
<dbReference type="Pfam" id="PF03735">
    <property type="entry name" value="ENT"/>
    <property type="match status" value="1"/>
</dbReference>
<feature type="domain" description="ENT" evidence="4">
    <location>
        <begin position="48"/>
        <end position="137"/>
    </location>
</feature>
<dbReference type="InterPro" id="IPR036691">
    <property type="entry name" value="Endo/exonu/phosph_ase_sf"/>
</dbReference>
<protein>
    <submittedName>
        <fullName evidence="5">Protein EMSY-like 3</fullName>
    </submittedName>
</protein>
<dbReference type="InterPro" id="IPR025558">
    <property type="entry name" value="DUF4283"/>
</dbReference>
<evidence type="ECO:0000256" key="2">
    <source>
        <dbReference type="ARBA" id="ARBA00023242"/>
    </source>
</evidence>
<feature type="region of interest" description="Disordered" evidence="3">
    <location>
        <begin position="1636"/>
        <end position="1699"/>
    </location>
</feature>
<feature type="region of interest" description="Disordered" evidence="3">
    <location>
        <begin position="130"/>
        <end position="219"/>
    </location>
</feature>
<reference evidence="5 6" key="1">
    <citation type="journal article" date="2018" name="PLoS Genet.">
        <title>Population sequencing reveals clonal diversity and ancestral inbreeding in the grapevine cultivar Chardonnay.</title>
        <authorList>
            <person name="Roach M.J."/>
            <person name="Johnson D.L."/>
            <person name="Bohlmann J."/>
            <person name="van Vuuren H.J."/>
            <person name="Jones S.J."/>
            <person name="Pretorius I.S."/>
            <person name="Schmidt S.A."/>
            <person name="Borneman A.R."/>
        </authorList>
    </citation>
    <scope>NUCLEOTIDE SEQUENCE [LARGE SCALE GENOMIC DNA]</scope>
    <source>
        <strain evidence="6">cv. Chardonnay</strain>
        <tissue evidence="5">Leaf</tissue>
    </source>
</reference>
<dbReference type="Pfam" id="PF14111">
    <property type="entry name" value="DUF4283"/>
    <property type="match status" value="1"/>
</dbReference>
<evidence type="ECO:0000313" key="5">
    <source>
        <dbReference type="EMBL" id="RVW48579.1"/>
    </source>
</evidence>
<dbReference type="InterPro" id="IPR014002">
    <property type="entry name" value="Agenet_dom_plant"/>
</dbReference>
<comment type="subcellular location">
    <subcellularLocation>
        <location evidence="1">Nucleus</location>
    </subcellularLocation>
</comment>
<proteinExistence type="predicted"/>
<dbReference type="PANTHER" id="PTHR33432">
    <property type="entry name" value="PROTEIN EMSY-LIKE 4"/>
    <property type="match status" value="1"/>
</dbReference>
<comment type="caution">
    <text evidence="5">The sequence shown here is derived from an EMBL/GenBank/DDBJ whole genome shotgun (WGS) entry which is preliminary data.</text>
</comment>
<feature type="region of interest" description="Disordered" evidence="3">
    <location>
        <begin position="1749"/>
        <end position="1799"/>
    </location>
</feature>
<dbReference type="Proteomes" id="UP000288805">
    <property type="component" value="Unassembled WGS sequence"/>
</dbReference>
<dbReference type="SMART" id="SM01191">
    <property type="entry name" value="ENT"/>
    <property type="match status" value="1"/>
</dbReference>
<feature type="compositionally biased region" description="Basic and acidic residues" evidence="3">
    <location>
        <begin position="1782"/>
        <end position="1799"/>
    </location>
</feature>
<evidence type="ECO:0000256" key="3">
    <source>
        <dbReference type="SAM" id="MobiDB-lite"/>
    </source>
</evidence>
<feature type="region of interest" description="Disordered" evidence="3">
    <location>
        <begin position="1"/>
        <end position="36"/>
    </location>
</feature>
<feature type="compositionally biased region" description="Gly residues" evidence="3">
    <location>
        <begin position="1667"/>
        <end position="1677"/>
    </location>
</feature>
<dbReference type="GO" id="GO:0050832">
    <property type="term" value="P:defense response to fungus"/>
    <property type="evidence" value="ECO:0007669"/>
    <property type="project" value="InterPro"/>
</dbReference>
<dbReference type="Gene3D" id="3.60.10.10">
    <property type="entry name" value="Endonuclease/exonuclease/phosphatase"/>
    <property type="match status" value="1"/>
</dbReference>
<accession>A0A438ELG3</accession>
<dbReference type="FunFam" id="2.30.30.140:FF:000088">
    <property type="entry name" value="Protein EMSY-LIKE 3"/>
    <property type="match status" value="1"/>
</dbReference>
<evidence type="ECO:0000313" key="6">
    <source>
        <dbReference type="Proteomes" id="UP000288805"/>
    </source>
</evidence>
<dbReference type="SUPFAM" id="SSF63748">
    <property type="entry name" value="Tudor/PWWP/MBT"/>
    <property type="match status" value="1"/>
</dbReference>
<keyword evidence="2" id="KW-0539">Nucleus</keyword>
<dbReference type="CDD" id="cd20404">
    <property type="entry name" value="Tudor_Agenet_AtEML-like"/>
    <property type="match status" value="1"/>
</dbReference>
<dbReference type="SUPFAM" id="SSF56219">
    <property type="entry name" value="DNase I-like"/>
    <property type="match status" value="1"/>
</dbReference>
<dbReference type="FunFam" id="1.10.1240.40:FF:000005">
    <property type="entry name" value="ENT domain containing protein, expressed"/>
    <property type="match status" value="1"/>
</dbReference>